<keyword evidence="1" id="KW-1015">Disulfide bond</keyword>
<reference evidence="7" key="1">
    <citation type="submission" date="2016-03" db="EMBL/GenBank/DDBJ databases">
        <title>Mechanisms controlling the formation of the plant cell surface in tip-growing cells are functionally conserved among land plants.</title>
        <authorList>
            <person name="Honkanen S."/>
            <person name="Jones V.A."/>
            <person name="Morieri G."/>
            <person name="Champion C."/>
            <person name="Hetherington A.J."/>
            <person name="Kelly S."/>
            <person name="Saint-Marcoux D."/>
            <person name="Proust H."/>
            <person name="Prescott H."/>
            <person name="Dolan L."/>
        </authorList>
    </citation>
    <scope>NUCLEOTIDE SEQUENCE [LARGE SCALE GENOMIC DNA]</scope>
    <source>
        <tissue evidence="7">Whole gametophyte</tissue>
    </source>
</reference>
<dbReference type="EMBL" id="LVLJ01001226">
    <property type="protein sequence ID" value="OAE30911.1"/>
    <property type="molecule type" value="Genomic_DNA"/>
</dbReference>
<dbReference type="AlphaFoldDB" id="A0A176WE84"/>
<dbReference type="InterPro" id="IPR003245">
    <property type="entry name" value="Phytocyanin_dom"/>
</dbReference>
<dbReference type="GO" id="GO:0009055">
    <property type="term" value="F:electron transfer activity"/>
    <property type="evidence" value="ECO:0007669"/>
    <property type="project" value="InterPro"/>
</dbReference>
<dbReference type="Pfam" id="PF02298">
    <property type="entry name" value="Cu_bind_like"/>
    <property type="match status" value="1"/>
</dbReference>
<evidence type="ECO:0000256" key="4">
    <source>
        <dbReference type="SAM" id="Phobius"/>
    </source>
</evidence>
<comment type="caution">
    <text evidence="7">The sequence shown here is derived from an EMBL/GenBank/DDBJ whole genome shotgun (WGS) entry which is preliminary data.</text>
</comment>
<dbReference type="InterPro" id="IPR008972">
    <property type="entry name" value="Cupredoxin"/>
</dbReference>
<accession>A0A176WE84</accession>
<dbReference type="PROSITE" id="PS51485">
    <property type="entry name" value="PHYTOCYANIN"/>
    <property type="match status" value="1"/>
</dbReference>
<keyword evidence="4" id="KW-0812">Transmembrane</keyword>
<feature type="region of interest" description="Disordered" evidence="3">
    <location>
        <begin position="127"/>
        <end position="152"/>
    </location>
</feature>
<name>A0A176WE84_MARPO</name>
<feature type="domain" description="Phytocyanin" evidence="6">
    <location>
        <begin position="25"/>
        <end position="132"/>
    </location>
</feature>
<evidence type="ECO:0000256" key="2">
    <source>
        <dbReference type="ARBA" id="ARBA00023180"/>
    </source>
</evidence>
<dbReference type="CDD" id="cd04216">
    <property type="entry name" value="Phytocyanin"/>
    <property type="match status" value="1"/>
</dbReference>
<dbReference type="GO" id="GO:0005886">
    <property type="term" value="C:plasma membrane"/>
    <property type="evidence" value="ECO:0007669"/>
    <property type="project" value="TreeGrafter"/>
</dbReference>
<dbReference type="InterPro" id="IPR039391">
    <property type="entry name" value="Phytocyanin-like"/>
</dbReference>
<dbReference type="Gene3D" id="2.60.40.420">
    <property type="entry name" value="Cupredoxins - blue copper proteins"/>
    <property type="match status" value="1"/>
</dbReference>
<dbReference type="SUPFAM" id="SSF49503">
    <property type="entry name" value="Cupredoxins"/>
    <property type="match status" value="1"/>
</dbReference>
<evidence type="ECO:0000313" key="7">
    <source>
        <dbReference type="EMBL" id="OAE30911.1"/>
    </source>
</evidence>
<evidence type="ECO:0000313" key="8">
    <source>
        <dbReference type="Proteomes" id="UP000077202"/>
    </source>
</evidence>
<feature type="transmembrane region" description="Helical" evidence="4">
    <location>
        <begin position="162"/>
        <end position="180"/>
    </location>
</feature>
<proteinExistence type="predicted"/>
<keyword evidence="5" id="KW-0732">Signal</keyword>
<dbReference type="FunFam" id="2.60.40.420:FF:000034">
    <property type="entry name" value="Cupredoxin superfamily protein"/>
    <property type="match status" value="1"/>
</dbReference>
<feature type="chain" id="PRO_5008052435" description="Phytocyanin domain-containing protein" evidence="5">
    <location>
        <begin position="25"/>
        <end position="181"/>
    </location>
</feature>
<organism evidence="7 8">
    <name type="scientific">Marchantia polymorpha subsp. ruderalis</name>
    <dbReference type="NCBI Taxonomy" id="1480154"/>
    <lineage>
        <taxon>Eukaryota</taxon>
        <taxon>Viridiplantae</taxon>
        <taxon>Streptophyta</taxon>
        <taxon>Embryophyta</taxon>
        <taxon>Marchantiophyta</taxon>
        <taxon>Marchantiopsida</taxon>
        <taxon>Marchantiidae</taxon>
        <taxon>Marchantiales</taxon>
        <taxon>Marchantiaceae</taxon>
        <taxon>Marchantia</taxon>
    </lineage>
</organism>
<gene>
    <name evidence="7" type="ORF">AXG93_4174s1010</name>
</gene>
<sequence>MAFIQKAIFAVVLLAVSLHRQTEAATHIVGGVSGPGWTFQTSNPTFYDTWASQETFAVGDVLVFNYASTQHDVLEVTGADLSTCTVPDSPIALNKTSNGGTLTISTSGTHYYICGITQHCPSGMKMTLTTAGSPPAPPVASSPPAATPPSNKSDAASIKSTLFTFNVMVAIVLAVVSITIL</sequence>
<keyword evidence="4" id="KW-0472">Membrane</keyword>
<keyword evidence="2" id="KW-0325">Glycoprotein</keyword>
<evidence type="ECO:0000256" key="5">
    <source>
        <dbReference type="SAM" id="SignalP"/>
    </source>
</evidence>
<keyword evidence="4" id="KW-1133">Transmembrane helix</keyword>
<evidence type="ECO:0000256" key="1">
    <source>
        <dbReference type="ARBA" id="ARBA00023157"/>
    </source>
</evidence>
<dbReference type="Proteomes" id="UP000077202">
    <property type="component" value="Unassembled WGS sequence"/>
</dbReference>
<evidence type="ECO:0000259" key="6">
    <source>
        <dbReference type="PROSITE" id="PS51485"/>
    </source>
</evidence>
<keyword evidence="8" id="KW-1185">Reference proteome</keyword>
<dbReference type="PANTHER" id="PTHR33021:SF537">
    <property type="entry name" value="UCLACYANIN 2"/>
    <property type="match status" value="1"/>
</dbReference>
<feature type="compositionally biased region" description="Pro residues" evidence="3">
    <location>
        <begin position="134"/>
        <end position="147"/>
    </location>
</feature>
<protein>
    <recommendedName>
        <fullName evidence="6">Phytocyanin domain-containing protein</fullName>
    </recommendedName>
</protein>
<feature type="signal peptide" evidence="5">
    <location>
        <begin position="1"/>
        <end position="24"/>
    </location>
</feature>
<dbReference type="PANTHER" id="PTHR33021">
    <property type="entry name" value="BLUE COPPER PROTEIN"/>
    <property type="match status" value="1"/>
</dbReference>
<evidence type="ECO:0000256" key="3">
    <source>
        <dbReference type="SAM" id="MobiDB-lite"/>
    </source>
</evidence>